<feature type="transmembrane region" description="Helical" evidence="6">
    <location>
        <begin position="55"/>
        <end position="77"/>
    </location>
</feature>
<evidence type="ECO:0000313" key="8">
    <source>
        <dbReference type="EMBL" id="MBP1970736.1"/>
    </source>
</evidence>
<keyword evidence="5 6" id="KW-0472">Membrane</keyword>
<dbReference type="EMBL" id="JAGGKX010000016">
    <property type="protein sequence ID" value="MBP1970736.1"/>
    <property type="molecule type" value="Genomic_DNA"/>
</dbReference>
<keyword evidence="3 6" id="KW-0812">Transmembrane</keyword>
<dbReference type="Proteomes" id="UP001519345">
    <property type="component" value="Unassembled WGS sequence"/>
</dbReference>
<accession>A0ABS4IJX8</accession>
<feature type="domain" description="Major facilitator superfamily (MFS) profile" evidence="7">
    <location>
        <begin position="18"/>
        <end position="136"/>
    </location>
</feature>
<dbReference type="Pfam" id="PF07690">
    <property type="entry name" value="MFS_1"/>
    <property type="match status" value="1"/>
</dbReference>
<comment type="subcellular location">
    <subcellularLocation>
        <location evidence="1">Cell membrane</location>
        <topology evidence="1">Multi-pass membrane protein</topology>
    </subcellularLocation>
</comment>
<sequence>MGTFKKRTGIQTHNPWQMLVWLFLIQVLVALVGRSLAPLGVLFEEDLSLTKAQIGMLPAALFFGQSLVSIPAGFLVDRIGTRKLLIILSVCLGTSFLLMTFTSVYILILILIALGGFGYGAMHPTSNKGGYLLVFY</sequence>
<name>A0ABS4IJX8_9BACI</name>
<comment type="caution">
    <text evidence="8">The sequence shown here is derived from an EMBL/GenBank/DDBJ whole genome shotgun (WGS) entry which is preliminary data.</text>
</comment>
<dbReference type="PROSITE" id="PS50850">
    <property type="entry name" value="MFS"/>
    <property type="match status" value="1"/>
</dbReference>
<organism evidence="8 9">
    <name type="scientific">Virgibacillus natechei</name>
    <dbReference type="NCBI Taxonomy" id="1216297"/>
    <lineage>
        <taxon>Bacteria</taxon>
        <taxon>Bacillati</taxon>
        <taxon>Bacillota</taxon>
        <taxon>Bacilli</taxon>
        <taxon>Bacillales</taxon>
        <taxon>Bacillaceae</taxon>
        <taxon>Virgibacillus</taxon>
    </lineage>
</organism>
<dbReference type="SUPFAM" id="SSF103473">
    <property type="entry name" value="MFS general substrate transporter"/>
    <property type="match status" value="1"/>
</dbReference>
<dbReference type="PANTHER" id="PTHR23527:SF1">
    <property type="entry name" value="BLL3282 PROTEIN"/>
    <property type="match status" value="1"/>
</dbReference>
<dbReference type="InterPro" id="IPR052952">
    <property type="entry name" value="MFS-Transporter"/>
</dbReference>
<evidence type="ECO:0000256" key="4">
    <source>
        <dbReference type="ARBA" id="ARBA00022989"/>
    </source>
</evidence>
<dbReference type="PANTHER" id="PTHR23527">
    <property type="entry name" value="BLL3282 PROTEIN"/>
    <property type="match status" value="1"/>
</dbReference>
<keyword evidence="2" id="KW-0813">Transport</keyword>
<evidence type="ECO:0000313" key="9">
    <source>
        <dbReference type="Proteomes" id="UP001519345"/>
    </source>
</evidence>
<keyword evidence="9" id="KW-1185">Reference proteome</keyword>
<reference evidence="8 9" key="1">
    <citation type="submission" date="2021-03" db="EMBL/GenBank/DDBJ databases">
        <title>Genomic Encyclopedia of Type Strains, Phase IV (KMG-IV): sequencing the most valuable type-strain genomes for metagenomic binning, comparative biology and taxonomic classification.</title>
        <authorList>
            <person name="Goeker M."/>
        </authorList>
    </citation>
    <scope>NUCLEOTIDE SEQUENCE [LARGE SCALE GENOMIC DNA]</scope>
    <source>
        <strain evidence="8 9">DSM 25609</strain>
    </source>
</reference>
<evidence type="ECO:0000256" key="5">
    <source>
        <dbReference type="ARBA" id="ARBA00023136"/>
    </source>
</evidence>
<evidence type="ECO:0000256" key="3">
    <source>
        <dbReference type="ARBA" id="ARBA00022692"/>
    </source>
</evidence>
<feature type="transmembrane region" description="Helical" evidence="6">
    <location>
        <begin position="84"/>
        <end position="117"/>
    </location>
</feature>
<evidence type="ECO:0000256" key="1">
    <source>
        <dbReference type="ARBA" id="ARBA00004651"/>
    </source>
</evidence>
<evidence type="ECO:0000256" key="2">
    <source>
        <dbReference type="ARBA" id="ARBA00022448"/>
    </source>
</evidence>
<protein>
    <submittedName>
        <fullName evidence="8">MFS family permease</fullName>
    </submittedName>
</protein>
<dbReference type="InterPro" id="IPR020846">
    <property type="entry name" value="MFS_dom"/>
</dbReference>
<evidence type="ECO:0000259" key="7">
    <source>
        <dbReference type="PROSITE" id="PS50850"/>
    </source>
</evidence>
<gene>
    <name evidence="8" type="ORF">J2Z83_002872</name>
</gene>
<dbReference type="InterPro" id="IPR036259">
    <property type="entry name" value="MFS_trans_sf"/>
</dbReference>
<keyword evidence="4 6" id="KW-1133">Transmembrane helix</keyword>
<dbReference type="InterPro" id="IPR011701">
    <property type="entry name" value="MFS"/>
</dbReference>
<evidence type="ECO:0000256" key="6">
    <source>
        <dbReference type="SAM" id="Phobius"/>
    </source>
</evidence>
<proteinExistence type="predicted"/>
<dbReference type="Gene3D" id="1.20.1250.20">
    <property type="entry name" value="MFS general substrate transporter like domains"/>
    <property type="match status" value="1"/>
</dbReference>
<feature type="transmembrane region" description="Helical" evidence="6">
    <location>
        <begin position="20"/>
        <end position="43"/>
    </location>
</feature>
<dbReference type="RefSeq" id="WP_264917214.1">
    <property type="nucleotide sequence ID" value="NZ_CP110224.1"/>
</dbReference>